<comment type="caution">
    <text evidence="9">The sequence shown here is derived from an EMBL/GenBank/DDBJ whole genome shotgun (WGS) entry which is preliminary data.</text>
</comment>
<dbReference type="InterPro" id="IPR001633">
    <property type="entry name" value="EAL_dom"/>
</dbReference>
<dbReference type="Gene3D" id="3.20.20.450">
    <property type="entry name" value="EAL domain"/>
    <property type="match status" value="1"/>
</dbReference>
<dbReference type="InterPro" id="IPR033479">
    <property type="entry name" value="dCache_1"/>
</dbReference>
<protein>
    <submittedName>
        <fullName evidence="9">GGDEF domain-containing protein</fullName>
    </submittedName>
</protein>
<dbReference type="Pfam" id="PF00990">
    <property type="entry name" value="GGDEF"/>
    <property type="match status" value="1"/>
</dbReference>
<evidence type="ECO:0000313" key="10">
    <source>
        <dbReference type="Proteomes" id="UP001141183"/>
    </source>
</evidence>
<dbReference type="InterPro" id="IPR050706">
    <property type="entry name" value="Cyclic-di-GMP_PDE-like"/>
</dbReference>
<dbReference type="PANTHER" id="PTHR33121">
    <property type="entry name" value="CYCLIC DI-GMP PHOSPHODIESTERASE PDEF"/>
    <property type="match status" value="1"/>
</dbReference>
<keyword evidence="4 6" id="KW-1133">Transmembrane helix</keyword>
<dbReference type="RefSeq" id="WP_142418971.1">
    <property type="nucleotide sequence ID" value="NZ_JADPFN010000016.1"/>
</dbReference>
<evidence type="ECO:0000313" key="9">
    <source>
        <dbReference type="EMBL" id="MDC4238814.1"/>
    </source>
</evidence>
<dbReference type="InterPro" id="IPR043128">
    <property type="entry name" value="Rev_trsase/Diguanyl_cyclase"/>
</dbReference>
<dbReference type="InterPro" id="IPR000160">
    <property type="entry name" value="GGDEF_dom"/>
</dbReference>
<dbReference type="CDD" id="cd01948">
    <property type="entry name" value="EAL"/>
    <property type="match status" value="1"/>
</dbReference>
<organism evidence="9 10">
    <name type="scientific">Clostridium tertium</name>
    <dbReference type="NCBI Taxonomy" id="1559"/>
    <lineage>
        <taxon>Bacteria</taxon>
        <taxon>Bacillati</taxon>
        <taxon>Bacillota</taxon>
        <taxon>Clostridia</taxon>
        <taxon>Eubacteriales</taxon>
        <taxon>Clostridiaceae</taxon>
        <taxon>Clostridium</taxon>
    </lineage>
</organism>
<evidence type="ECO:0000256" key="4">
    <source>
        <dbReference type="ARBA" id="ARBA00022989"/>
    </source>
</evidence>
<dbReference type="NCBIfam" id="TIGR00254">
    <property type="entry name" value="GGDEF"/>
    <property type="match status" value="1"/>
</dbReference>
<accession>A0A9X3XIS6</accession>
<feature type="transmembrane region" description="Helical" evidence="6">
    <location>
        <begin position="15"/>
        <end position="34"/>
    </location>
</feature>
<dbReference type="PROSITE" id="PS50883">
    <property type="entry name" value="EAL"/>
    <property type="match status" value="1"/>
</dbReference>
<keyword evidence="10" id="KW-1185">Reference proteome</keyword>
<comment type="subcellular location">
    <subcellularLocation>
        <location evidence="1">Cell membrane</location>
        <topology evidence="1">Multi-pass membrane protein</topology>
    </subcellularLocation>
</comment>
<dbReference type="Gene3D" id="3.30.450.20">
    <property type="entry name" value="PAS domain"/>
    <property type="match status" value="1"/>
</dbReference>
<dbReference type="SUPFAM" id="SSF55073">
    <property type="entry name" value="Nucleotide cyclase"/>
    <property type="match status" value="1"/>
</dbReference>
<dbReference type="CDD" id="cd18773">
    <property type="entry name" value="PDC1_HK_sensor"/>
    <property type="match status" value="1"/>
</dbReference>
<evidence type="ECO:0000256" key="6">
    <source>
        <dbReference type="SAM" id="Phobius"/>
    </source>
</evidence>
<reference evidence="9" key="1">
    <citation type="submission" date="2022-05" db="EMBL/GenBank/DDBJ databases">
        <title>Draft genome sequence of Clostridium tertium strain CP3 isolated from Peru.</title>
        <authorList>
            <person name="Hurtado R."/>
            <person name="Lima L."/>
            <person name="Sousa T."/>
            <person name="Jaiswal A.K."/>
            <person name="Tiwari S."/>
            <person name="Maturrano L."/>
            <person name="Brenig B."/>
            <person name="Azevedo V."/>
        </authorList>
    </citation>
    <scope>NUCLEOTIDE SEQUENCE</scope>
    <source>
        <strain evidence="9">CP3</strain>
    </source>
</reference>
<dbReference type="EMBL" id="JAMRYU010000001">
    <property type="protein sequence ID" value="MDC4238814.1"/>
    <property type="molecule type" value="Genomic_DNA"/>
</dbReference>
<dbReference type="GO" id="GO:0005886">
    <property type="term" value="C:plasma membrane"/>
    <property type="evidence" value="ECO:0007669"/>
    <property type="project" value="UniProtKB-SubCell"/>
</dbReference>
<evidence type="ECO:0000259" key="8">
    <source>
        <dbReference type="PROSITE" id="PS50887"/>
    </source>
</evidence>
<feature type="domain" description="GGDEF" evidence="8">
    <location>
        <begin position="351"/>
        <end position="480"/>
    </location>
</feature>
<name>A0A9X3XIS6_9CLOT</name>
<dbReference type="Proteomes" id="UP001141183">
    <property type="component" value="Unassembled WGS sequence"/>
</dbReference>
<dbReference type="GO" id="GO:0071111">
    <property type="term" value="F:cyclic-guanylate-specific phosphodiesterase activity"/>
    <property type="evidence" value="ECO:0007669"/>
    <property type="project" value="InterPro"/>
</dbReference>
<dbReference type="SMART" id="SM00267">
    <property type="entry name" value="GGDEF"/>
    <property type="match status" value="1"/>
</dbReference>
<evidence type="ECO:0000256" key="2">
    <source>
        <dbReference type="ARBA" id="ARBA00022475"/>
    </source>
</evidence>
<dbReference type="Gene3D" id="3.30.70.270">
    <property type="match status" value="1"/>
</dbReference>
<dbReference type="InterPro" id="IPR029787">
    <property type="entry name" value="Nucleotide_cyclase"/>
</dbReference>
<keyword evidence="3 6" id="KW-0812">Transmembrane</keyword>
<keyword evidence="2" id="KW-1003">Cell membrane</keyword>
<evidence type="ECO:0000256" key="1">
    <source>
        <dbReference type="ARBA" id="ARBA00004651"/>
    </source>
</evidence>
<evidence type="ECO:0000259" key="7">
    <source>
        <dbReference type="PROSITE" id="PS50883"/>
    </source>
</evidence>
<gene>
    <name evidence="9" type="ORF">NE398_01340</name>
</gene>
<feature type="transmembrane region" description="Helical" evidence="6">
    <location>
        <begin position="296"/>
        <end position="313"/>
    </location>
</feature>
<feature type="domain" description="EAL" evidence="7">
    <location>
        <begin position="489"/>
        <end position="740"/>
    </location>
</feature>
<keyword evidence="5 6" id="KW-0472">Membrane</keyword>
<dbReference type="SMART" id="SM00052">
    <property type="entry name" value="EAL"/>
    <property type="match status" value="1"/>
</dbReference>
<dbReference type="Pfam" id="PF00563">
    <property type="entry name" value="EAL"/>
    <property type="match status" value="1"/>
</dbReference>
<dbReference type="SUPFAM" id="SSF141868">
    <property type="entry name" value="EAL domain-like"/>
    <property type="match status" value="1"/>
</dbReference>
<dbReference type="InterPro" id="IPR035919">
    <property type="entry name" value="EAL_sf"/>
</dbReference>
<dbReference type="Pfam" id="PF02743">
    <property type="entry name" value="dCache_1"/>
    <property type="match status" value="1"/>
</dbReference>
<evidence type="ECO:0000256" key="3">
    <source>
        <dbReference type="ARBA" id="ARBA00022692"/>
    </source>
</evidence>
<proteinExistence type="predicted"/>
<dbReference type="PANTHER" id="PTHR33121:SF70">
    <property type="entry name" value="SIGNALING PROTEIN YKOW"/>
    <property type="match status" value="1"/>
</dbReference>
<dbReference type="PROSITE" id="PS50887">
    <property type="entry name" value="GGDEF"/>
    <property type="match status" value="1"/>
</dbReference>
<dbReference type="CDD" id="cd12912">
    <property type="entry name" value="PDC2_MCP_like"/>
    <property type="match status" value="1"/>
</dbReference>
<sequence length="740" mass="85977">MISVAKFNDKYKKKLCISISILFILFLFIGIFLFRYHNERLISLIDKEARATLKNVSSQNVITLHTGVEAKKKLLESLAKNIETRNNFEILSIVEDLKVYSESYGFYNMGIIDKNGICYNTLGEVLDLSQYDYYKNGMKGIASISESYISEDKKLMLNIFTFPIYNENNVDMILTATYRSDDFSKILNISSFNGEGESIVIDKSGNLVSNSNKFYNSDFNIFYNLKEGNPELYKTVIENISRGGSGYINYSNLNEDYLAYYEPLNINDWYLVSYVPNRCVYQNASIIFRGIHLESVLLYITFIAAAGIFILSYNKYQKNIFHLIFIDELTKEKNYQYLRLNFENMKQHDRKNKSLVVFDIDKFNVINIMYGTNIGDDVLKYIVRIFKEMLPNDELYKDNADGFIGIIYHDDKEEIVKKLNMLDYRIKKDIETNKVIPIKISMGICSLDNSESLHRIYSNALIAKREIKDKMNQSYKFFDERNKKTIIDNQKIESEFLEALKNDEFEVWYQPKYDMRNKKICGAEALIRWRKQDGSLIPPDKFIPVFENNGQIIQLDEEVIKKVCKDIKEMSYLGYEIHPISINLSRLHLEHQGIVKRIEALLKEYDIDTSKIAFEITESVFLNNNDKLNNIVDELHRLGFKVEMDDYGTGISALSSISESSFDTLKLDKSFIDNIGNLKMDIIIKSTIDMAKKLNMKIIAEGIETQDQVEFLVANNCFIAQGYYFSKPISKNDYFALLSK</sequence>
<dbReference type="AlphaFoldDB" id="A0A9X3XIS6"/>
<evidence type="ECO:0000256" key="5">
    <source>
        <dbReference type="ARBA" id="ARBA00023136"/>
    </source>
</evidence>